<accession>A0A3N4RKC4</accession>
<name>A0A3N4RKC4_9ACTN</name>
<comment type="caution">
    <text evidence="5">The sequence shown here is derived from an EMBL/GenBank/DDBJ whole genome shotgun (WGS) entry which is preliminary data.</text>
</comment>
<sequence>METFVQPGICPCHGRPQVDLLLRKSKIVREGERALSIQTQEDMGRGWAAESDHCVRKVWKENLSAWSDVKRPKMDAAIDAVLAGEVRALWCYALDRFSRKGAESVVPILGKARVIFDYERLDSMDERDRRWIIDRAENAREYSQRLSYNVRATKAKQQKQGKWLGTAPFGLTADANRRLSPDTTPYMCLLDERREVTPWEVVKRIFWHIGNGMAARALAKKLNAEGLRTSRGALWQGGTIWAIVVHPVYEGWLTVAPAVGNQKSHKRATRYVHPDTGQNVRCVTDETLPHMIPAELAERARRVLAGHQFMAKENFPRAGRVVHPISGKSVKCHDCGYSMSLHGTSYVCNLSKTGTGACTAPASVRKDPLIRYLVDAWSARLHAAEDDDPLLVAVAERWQAITRPEEGAEVAEARAEVKAAQAELDRFHQDDAAGFYTGRSARYRIPTKNRAEARLDAAEERLAGLVGKGSINITWMLEGQAAQVWHNVDLQTQRDLLSAAIDRIIVKPGKRGQRFNGAERVTIVWATPEQVEHDAEEFAQAA</sequence>
<dbReference type="PANTHER" id="PTHR30461">
    <property type="entry name" value="DNA-INVERTASE FROM LAMBDOID PROPHAGE"/>
    <property type="match status" value="1"/>
</dbReference>
<dbReference type="RefSeq" id="WP_162871546.1">
    <property type="nucleotide sequence ID" value="NZ_RKQG01000001.1"/>
</dbReference>
<evidence type="ECO:0000256" key="3">
    <source>
        <dbReference type="SAM" id="Coils"/>
    </source>
</evidence>
<dbReference type="InterPro" id="IPR011109">
    <property type="entry name" value="DNA_bind_recombinase_dom"/>
</dbReference>
<evidence type="ECO:0000256" key="2">
    <source>
        <dbReference type="ARBA" id="ARBA00023172"/>
    </source>
</evidence>
<dbReference type="InterPro" id="IPR006119">
    <property type="entry name" value="Resolv_N"/>
</dbReference>
<evidence type="ECO:0000259" key="4">
    <source>
        <dbReference type="SMART" id="SM00857"/>
    </source>
</evidence>
<dbReference type="Proteomes" id="UP000266906">
    <property type="component" value="Unassembled WGS sequence"/>
</dbReference>
<dbReference type="CDD" id="cd00338">
    <property type="entry name" value="Ser_Recombinase"/>
    <property type="match status" value="1"/>
</dbReference>
<organism evidence="5 6">
    <name type="scientific">Kitasatospora cineracea</name>
    <dbReference type="NCBI Taxonomy" id="88074"/>
    <lineage>
        <taxon>Bacteria</taxon>
        <taxon>Bacillati</taxon>
        <taxon>Actinomycetota</taxon>
        <taxon>Actinomycetes</taxon>
        <taxon>Kitasatosporales</taxon>
        <taxon>Streptomycetaceae</taxon>
        <taxon>Kitasatospora</taxon>
    </lineage>
</organism>
<keyword evidence="6" id="KW-1185">Reference proteome</keyword>
<dbReference type="Gene3D" id="3.90.1750.20">
    <property type="entry name" value="Putative Large Serine Recombinase, Chain B, Domain 2"/>
    <property type="match status" value="1"/>
</dbReference>
<gene>
    <name evidence="5" type="ORF">EDD38_1505</name>
</gene>
<keyword evidence="2" id="KW-0233">DNA recombination</keyword>
<dbReference type="GO" id="GO:0000150">
    <property type="term" value="F:DNA strand exchange activity"/>
    <property type="evidence" value="ECO:0007669"/>
    <property type="project" value="InterPro"/>
</dbReference>
<dbReference type="Gene3D" id="3.40.50.1390">
    <property type="entry name" value="Resolvase, N-terminal catalytic domain"/>
    <property type="match status" value="1"/>
</dbReference>
<evidence type="ECO:0000256" key="1">
    <source>
        <dbReference type="ARBA" id="ARBA00023125"/>
    </source>
</evidence>
<protein>
    <submittedName>
        <fullName evidence="5">Resolvase-like protein</fullName>
    </submittedName>
</protein>
<reference evidence="5 6" key="1">
    <citation type="submission" date="2018-11" db="EMBL/GenBank/DDBJ databases">
        <title>Sequencing the genomes of 1000 actinobacteria strains.</title>
        <authorList>
            <person name="Klenk H.-P."/>
        </authorList>
    </citation>
    <scope>NUCLEOTIDE SEQUENCE [LARGE SCALE GENOMIC DNA]</scope>
    <source>
        <strain evidence="5 6">DSM 44781</strain>
    </source>
</reference>
<evidence type="ECO:0000313" key="6">
    <source>
        <dbReference type="Proteomes" id="UP000266906"/>
    </source>
</evidence>
<dbReference type="PANTHER" id="PTHR30461:SF2">
    <property type="entry name" value="SERINE RECOMBINASE PINE-RELATED"/>
    <property type="match status" value="1"/>
</dbReference>
<dbReference type="Pfam" id="PF07508">
    <property type="entry name" value="Recombinase"/>
    <property type="match status" value="1"/>
</dbReference>
<feature type="domain" description="Resolvase/invertase-type recombinase catalytic" evidence="4">
    <location>
        <begin position="18"/>
        <end position="163"/>
    </location>
</feature>
<dbReference type="InterPro" id="IPR036162">
    <property type="entry name" value="Resolvase-like_N_sf"/>
</dbReference>
<keyword evidence="3" id="KW-0175">Coiled coil</keyword>
<evidence type="ECO:0000313" key="5">
    <source>
        <dbReference type="EMBL" id="RPE33226.1"/>
    </source>
</evidence>
<feature type="coiled-coil region" evidence="3">
    <location>
        <begin position="410"/>
        <end position="468"/>
    </location>
</feature>
<dbReference type="AlphaFoldDB" id="A0A3N4RKC4"/>
<dbReference type="GO" id="GO:0003677">
    <property type="term" value="F:DNA binding"/>
    <property type="evidence" value="ECO:0007669"/>
    <property type="project" value="UniProtKB-KW"/>
</dbReference>
<proteinExistence type="predicted"/>
<dbReference type="SMART" id="SM00857">
    <property type="entry name" value="Resolvase"/>
    <property type="match status" value="1"/>
</dbReference>
<dbReference type="InterPro" id="IPR038109">
    <property type="entry name" value="DNA_bind_recomb_sf"/>
</dbReference>
<dbReference type="SUPFAM" id="SSF53041">
    <property type="entry name" value="Resolvase-like"/>
    <property type="match status" value="1"/>
</dbReference>
<dbReference type="EMBL" id="RKQG01000001">
    <property type="protein sequence ID" value="RPE33226.1"/>
    <property type="molecule type" value="Genomic_DNA"/>
</dbReference>
<keyword evidence="1" id="KW-0238">DNA-binding</keyword>
<dbReference type="InterPro" id="IPR050639">
    <property type="entry name" value="SSR_resolvase"/>
</dbReference>
<dbReference type="Pfam" id="PF00239">
    <property type="entry name" value="Resolvase"/>
    <property type="match status" value="1"/>
</dbReference>